<feature type="compositionally biased region" description="Polar residues" evidence="1">
    <location>
        <begin position="16"/>
        <end position="28"/>
    </location>
</feature>
<dbReference type="PANTHER" id="PTHR30508">
    <property type="entry name" value="FES CLUSTER ASSEMBLY PROTEIN SUF"/>
    <property type="match status" value="1"/>
</dbReference>
<dbReference type="AlphaFoldDB" id="A0ABD1PX56"/>
<dbReference type="InterPro" id="IPR055346">
    <property type="entry name" value="Fe-S_cluster_assembly_SufBD"/>
</dbReference>
<dbReference type="Proteomes" id="UP001604277">
    <property type="component" value="Unassembled WGS sequence"/>
</dbReference>
<evidence type="ECO:0000256" key="1">
    <source>
        <dbReference type="SAM" id="MobiDB-lite"/>
    </source>
</evidence>
<proteinExistence type="predicted"/>
<protein>
    <submittedName>
        <fullName evidence="2">Uncharacterized protein</fullName>
    </submittedName>
</protein>
<evidence type="ECO:0000313" key="2">
    <source>
        <dbReference type="EMBL" id="KAL2468209.1"/>
    </source>
</evidence>
<dbReference type="InterPro" id="IPR037284">
    <property type="entry name" value="SUF_FeS_clus_asmbl_SufBD_sf"/>
</dbReference>
<accession>A0ABD1PX56</accession>
<gene>
    <name evidence="2" type="ORF">Fot_51734</name>
</gene>
<organism evidence="2 3">
    <name type="scientific">Forsythia ovata</name>
    <dbReference type="NCBI Taxonomy" id="205694"/>
    <lineage>
        <taxon>Eukaryota</taxon>
        <taxon>Viridiplantae</taxon>
        <taxon>Streptophyta</taxon>
        <taxon>Embryophyta</taxon>
        <taxon>Tracheophyta</taxon>
        <taxon>Spermatophyta</taxon>
        <taxon>Magnoliopsida</taxon>
        <taxon>eudicotyledons</taxon>
        <taxon>Gunneridae</taxon>
        <taxon>Pentapetalae</taxon>
        <taxon>asterids</taxon>
        <taxon>lamiids</taxon>
        <taxon>Lamiales</taxon>
        <taxon>Oleaceae</taxon>
        <taxon>Forsythieae</taxon>
        <taxon>Forsythia</taxon>
    </lineage>
</organism>
<dbReference type="PANTHER" id="PTHR30508:SF1">
    <property type="entry name" value="UPF0051 PROTEIN ABCI8, CHLOROPLASTIC-RELATED"/>
    <property type="match status" value="1"/>
</dbReference>
<feature type="region of interest" description="Disordered" evidence="1">
    <location>
        <begin position="1"/>
        <end position="28"/>
    </location>
</feature>
<sequence>MQNPFQNPQKGLCFTNFPNHPASENPSSRTFLNIRADVSYESNTTIESPGKKSPVSTADDDDPLHNFLKRDCKWGFSEEIESFTIPKGLSEETVRLISSRKKEPDWMLEFRLKSYEKFANVKEPKWSDNQVFPKKFVNMRFLI</sequence>
<evidence type="ECO:0000313" key="3">
    <source>
        <dbReference type="Proteomes" id="UP001604277"/>
    </source>
</evidence>
<keyword evidence="3" id="KW-1185">Reference proteome</keyword>
<dbReference type="EMBL" id="JBFOLJ010000017">
    <property type="protein sequence ID" value="KAL2468209.1"/>
    <property type="molecule type" value="Genomic_DNA"/>
</dbReference>
<comment type="caution">
    <text evidence="2">The sequence shown here is derived from an EMBL/GenBank/DDBJ whole genome shotgun (WGS) entry which is preliminary data.</text>
</comment>
<dbReference type="SUPFAM" id="SSF101960">
    <property type="entry name" value="Stabilizer of iron transporter SufD"/>
    <property type="match status" value="1"/>
</dbReference>
<name>A0ABD1PX56_9LAMI</name>
<reference evidence="3" key="1">
    <citation type="submission" date="2024-07" db="EMBL/GenBank/DDBJ databases">
        <title>Two chromosome-level genome assemblies of Korean endemic species Abeliophyllum distichum and Forsythia ovata (Oleaceae).</title>
        <authorList>
            <person name="Jang H."/>
        </authorList>
    </citation>
    <scope>NUCLEOTIDE SEQUENCE [LARGE SCALE GENOMIC DNA]</scope>
</reference>